<dbReference type="AlphaFoldDB" id="A0A831QQA5"/>
<organism evidence="1">
    <name type="scientific">Pricia antarctica</name>
    <dbReference type="NCBI Taxonomy" id="641691"/>
    <lineage>
        <taxon>Bacteria</taxon>
        <taxon>Pseudomonadati</taxon>
        <taxon>Bacteroidota</taxon>
        <taxon>Flavobacteriia</taxon>
        <taxon>Flavobacteriales</taxon>
        <taxon>Flavobacteriaceae</taxon>
        <taxon>Pricia</taxon>
    </lineage>
</organism>
<proteinExistence type="predicted"/>
<dbReference type="PROSITE" id="PS51257">
    <property type="entry name" value="PROKAR_LIPOPROTEIN"/>
    <property type="match status" value="1"/>
</dbReference>
<gene>
    <name evidence="1" type="ORF">ENH87_10595</name>
</gene>
<comment type="caution">
    <text evidence="1">The sequence shown here is derived from an EMBL/GenBank/DDBJ whole genome shotgun (WGS) entry which is preliminary data.</text>
</comment>
<accession>A0A831QQA5</accession>
<dbReference type="Pfam" id="PF11322">
    <property type="entry name" value="DUF3124"/>
    <property type="match status" value="1"/>
</dbReference>
<dbReference type="EMBL" id="DRGL01000037">
    <property type="protein sequence ID" value="HEA21355.1"/>
    <property type="molecule type" value="Genomic_DNA"/>
</dbReference>
<evidence type="ECO:0000313" key="1">
    <source>
        <dbReference type="EMBL" id="HEA21355.1"/>
    </source>
</evidence>
<dbReference type="Proteomes" id="UP000886191">
    <property type="component" value="Unassembled WGS sequence"/>
</dbReference>
<protein>
    <submittedName>
        <fullName evidence="1">DUF3124 domain-containing protein</fullName>
    </submittedName>
</protein>
<reference evidence="1" key="1">
    <citation type="journal article" date="2020" name="mSystems">
        <title>Genome- and Community-Level Interaction Insights into Carbon Utilization and Element Cycling Functions of Hydrothermarchaeota in Hydrothermal Sediment.</title>
        <authorList>
            <person name="Zhou Z."/>
            <person name="Liu Y."/>
            <person name="Xu W."/>
            <person name="Pan J."/>
            <person name="Luo Z.H."/>
            <person name="Li M."/>
        </authorList>
    </citation>
    <scope>NUCLEOTIDE SEQUENCE [LARGE SCALE GENOMIC DNA]</scope>
    <source>
        <strain evidence="1">HyVt-345</strain>
    </source>
</reference>
<dbReference type="InterPro" id="IPR021471">
    <property type="entry name" value="DUF3124"/>
</dbReference>
<sequence>MKDIFIIITLICIIISCQDTPRELSSTNPINWEKRMITTPISDSLDMGHTFLSIYSSVYMRNEKEQSDLTVTVSLHNPNRDEEVFIDKAVYYNTQGDPIRTYFDRTIFIKPMETVQIVIDGVDKEGGTGANFIFDWKKKPNSNEPLFEAVMINTFGSQGLSFVTEGKRIK</sequence>
<name>A0A831QQA5_9FLAO</name>